<dbReference type="Gene3D" id="3.60.40.10">
    <property type="entry name" value="PPM-type phosphatase domain"/>
    <property type="match status" value="1"/>
</dbReference>
<accession>X1FMC3</accession>
<name>X1FMC3_9ZZZZ</name>
<sequence length="85" mass="9631">MKYFGATDIGNMRENNEDCFYAKDDLFIIADGMGGHRAGEVASRLSVDAFVKSFTESMNKSPRIQTRFIKNNIIRSVKLANAWHL</sequence>
<dbReference type="AlphaFoldDB" id="X1FMC3"/>
<evidence type="ECO:0008006" key="2">
    <source>
        <dbReference type="Google" id="ProtNLM"/>
    </source>
</evidence>
<evidence type="ECO:0000313" key="1">
    <source>
        <dbReference type="EMBL" id="GAH46841.1"/>
    </source>
</evidence>
<reference evidence="1" key="1">
    <citation type="journal article" date="2014" name="Front. Microbiol.">
        <title>High frequency of phylogenetically diverse reductive dehalogenase-homologous genes in deep subseafloor sedimentary metagenomes.</title>
        <authorList>
            <person name="Kawai M."/>
            <person name="Futagami T."/>
            <person name="Toyoda A."/>
            <person name="Takaki Y."/>
            <person name="Nishi S."/>
            <person name="Hori S."/>
            <person name="Arai W."/>
            <person name="Tsubouchi T."/>
            <person name="Morono Y."/>
            <person name="Uchiyama I."/>
            <person name="Ito T."/>
            <person name="Fujiyama A."/>
            <person name="Inagaki F."/>
            <person name="Takami H."/>
        </authorList>
    </citation>
    <scope>NUCLEOTIDE SEQUENCE</scope>
    <source>
        <strain evidence="1">Expedition CK06-06</strain>
    </source>
</reference>
<dbReference type="EMBL" id="BARU01006337">
    <property type="protein sequence ID" value="GAH46841.1"/>
    <property type="molecule type" value="Genomic_DNA"/>
</dbReference>
<comment type="caution">
    <text evidence="1">The sequence shown here is derived from an EMBL/GenBank/DDBJ whole genome shotgun (WGS) entry which is preliminary data.</text>
</comment>
<dbReference type="SUPFAM" id="SSF81606">
    <property type="entry name" value="PP2C-like"/>
    <property type="match status" value="1"/>
</dbReference>
<proteinExistence type="predicted"/>
<organism evidence="1">
    <name type="scientific">marine sediment metagenome</name>
    <dbReference type="NCBI Taxonomy" id="412755"/>
    <lineage>
        <taxon>unclassified sequences</taxon>
        <taxon>metagenomes</taxon>
        <taxon>ecological metagenomes</taxon>
    </lineage>
</organism>
<gene>
    <name evidence="1" type="ORF">S03H2_12456</name>
</gene>
<dbReference type="InterPro" id="IPR036457">
    <property type="entry name" value="PPM-type-like_dom_sf"/>
</dbReference>
<protein>
    <recommendedName>
        <fullName evidence="2">PPM-type phosphatase domain-containing protein</fullName>
    </recommendedName>
</protein>